<dbReference type="GO" id="GO:0006310">
    <property type="term" value="P:DNA recombination"/>
    <property type="evidence" value="ECO:0007669"/>
    <property type="project" value="UniProtKB-KW"/>
</dbReference>
<feature type="domain" description="Core-binding (CB)" evidence="6">
    <location>
        <begin position="60"/>
        <end position="153"/>
    </location>
</feature>
<dbReference type="PANTHER" id="PTHR30349:SF64">
    <property type="entry name" value="PROPHAGE INTEGRASE INTD-RELATED"/>
    <property type="match status" value="1"/>
</dbReference>
<dbReference type="Proteomes" id="UP000051804">
    <property type="component" value="Unassembled WGS sequence"/>
</dbReference>
<evidence type="ECO:0000259" key="6">
    <source>
        <dbReference type="PROSITE" id="PS51900"/>
    </source>
</evidence>
<dbReference type="Gene3D" id="1.10.150.130">
    <property type="match status" value="1"/>
</dbReference>
<dbReference type="STRING" id="1291734.FD02_GL000651"/>
<dbReference type="Gene3D" id="1.10.443.10">
    <property type="entry name" value="Intergrase catalytic core"/>
    <property type="match status" value="1"/>
</dbReference>
<evidence type="ECO:0000256" key="2">
    <source>
        <dbReference type="ARBA" id="ARBA00023125"/>
    </source>
</evidence>
<dbReference type="RefSeq" id="WP_054722333.1">
    <property type="nucleotide sequence ID" value="NZ_AZDJ01000033.1"/>
</dbReference>
<gene>
    <name evidence="7" type="ORF">FD02_GL000651</name>
</gene>
<dbReference type="Pfam" id="PF00589">
    <property type="entry name" value="Phage_integrase"/>
    <property type="match status" value="1"/>
</dbReference>
<dbReference type="PROSITE" id="PS51900">
    <property type="entry name" value="CB"/>
    <property type="match status" value="1"/>
</dbReference>
<evidence type="ECO:0000256" key="3">
    <source>
        <dbReference type="ARBA" id="ARBA00023172"/>
    </source>
</evidence>
<sequence>MAQIFKSGKTWGYRVSYLDEHGRRHQPSKSGFPRKAAAEAAALELEQSKAHGAKLDKANVTLIDFYDRWIAAYKEGKNSEITESRYSTFRAALEEWFGDTKLVDITRMKYQMFINDYAAGKVTPKNKIHPKPRARETVSKLNGYIRAMADDAMAEQIIFTNFTKGWVNPGYAPSTTQVKYLETADFERLLAFCTEHASLSMIYNYIIVTAILTGCRASEVIALQWPDINFDENTIRIDKSWDYVYATGFKPTKTPAGVRTIDVPQMLINLLKRLRAEQTAANMKTGYRDNLNLVFRNNKHQVPGDSALNRDLSKIETELGISSPITFHGLRHTHVSYLLSKGVDIAYISRRLGHSDVTITLRVYQHLLSDFEKAQSMHAISALNDICAK</sequence>
<proteinExistence type="inferred from homology"/>
<dbReference type="InterPro" id="IPR002104">
    <property type="entry name" value="Integrase_catalytic"/>
</dbReference>
<evidence type="ECO:0000256" key="1">
    <source>
        <dbReference type="ARBA" id="ARBA00008857"/>
    </source>
</evidence>
<dbReference type="EMBL" id="AZDJ01000033">
    <property type="protein sequence ID" value="KRK70195.1"/>
    <property type="molecule type" value="Genomic_DNA"/>
</dbReference>
<dbReference type="PATRIC" id="fig|1291734.4.peg.669"/>
<organism evidence="7 8">
    <name type="scientific">Lacticaseibacillus nasuensis JCM 17158</name>
    <dbReference type="NCBI Taxonomy" id="1291734"/>
    <lineage>
        <taxon>Bacteria</taxon>
        <taxon>Bacillati</taxon>
        <taxon>Bacillota</taxon>
        <taxon>Bacilli</taxon>
        <taxon>Lactobacillales</taxon>
        <taxon>Lactobacillaceae</taxon>
        <taxon>Lacticaseibacillus</taxon>
    </lineage>
</organism>
<dbReference type="AlphaFoldDB" id="A0A0R1JMB3"/>
<protein>
    <submittedName>
        <fullName evidence="7">Integrase</fullName>
    </submittedName>
</protein>
<dbReference type="GO" id="GO:0003677">
    <property type="term" value="F:DNA binding"/>
    <property type="evidence" value="ECO:0007669"/>
    <property type="project" value="UniProtKB-UniRule"/>
</dbReference>
<feature type="domain" description="Tyr recombinase" evidence="5">
    <location>
        <begin position="176"/>
        <end position="379"/>
    </location>
</feature>
<dbReference type="OrthoDB" id="9803188at2"/>
<dbReference type="PANTHER" id="PTHR30349">
    <property type="entry name" value="PHAGE INTEGRASE-RELATED"/>
    <property type="match status" value="1"/>
</dbReference>
<comment type="caution">
    <text evidence="7">The sequence shown here is derived from an EMBL/GenBank/DDBJ whole genome shotgun (WGS) entry which is preliminary data.</text>
</comment>
<evidence type="ECO:0000313" key="7">
    <source>
        <dbReference type="EMBL" id="KRK70195.1"/>
    </source>
</evidence>
<dbReference type="InterPro" id="IPR044068">
    <property type="entry name" value="CB"/>
</dbReference>
<dbReference type="InterPro" id="IPR010998">
    <property type="entry name" value="Integrase_recombinase_N"/>
</dbReference>
<evidence type="ECO:0000256" key="4">
    <source>
        <dbReference type="PROSITE-ProRule" id="PRU01248"/>
    </source>
</evidence>
<dbReference type="PROSITE" id="PS51898">
    <property type="entry name" value="TYR_RECOMBINASE"/>
    <property type="match status" value="1"/>
</dbReference>
<keyword evidence="2 4" id="KW-0238">DNA-binding</keyword>
<dbReference type="InterPro" id="IPR011010">
    <property type="entry name" value="DNA_brk_join_enz"/>
</dbReference>
<dbReference type="SUPFAM" id="SSF56349">
    <property type="entry name" value="DNA breaking-rejoining enzymes"/>
    <property type="match status" value="1"/>
</dbReference>
<dbReference type="CDD" id="cd01189">
    <property type="entry name" value="INT_ICEBs1_C_like"/>
    <property type="match status" value="1"/>
</dbReference>
<name>A0A0R1JMB3_9LACO</name>
<comment type="similarity">
    <text evidence="1">Belongs to the 'phage' integrase family.</text>
</comment>
<dbReference type="GO" id="GO:0015074">
    <property type="term" value="P:DNA integration"/>
    <property type="evidence" value="ECO:0007669"/>
    <property type="project" value="InterPro"/>
</dbReference>
<evidence type="ECO:0000259" key="5">
    <source>
        <dbReference type="PROSITE" id="PS51898"/>
    </source>
</evidence>
<accession>A0A0R1JMB3</accession>
<keyword evidence="3" id="KW-0233">DNA recombination</keyword>
<reference evidence="7 8" key="1">
    <citation type="journal article" date="2015" name="Genome Announc.">
        <title>Expanding the biotechnology potential of lactobacilli through comparative genomics of 213 strains and associated genera.</title>
        <authorList>
            <person name="Sun Z."/>
            <person name="Harris H.M."/>
            <person name="McCann A."/>
            <person name="Guo C."/>
            <person name="Argimon S."/>
            <person name="Zhang W."/>
            <person name="Yang X."/>
            <person name="Jeffery I.B."/>
            <person name="Cooney J.C."/>
            <person name="Kagawa T.F."/>
            <person name="Liu W."/>
            <person name="Song Y."/>
            <person name="Salvetti E."/>
            <person name="Wrobel A."/>
            <person name="Rasinkangas P."/>
            <person name="Parkhill J."/>
            <person name="Rea M.C."/>
            <person name="O'Sullivan O."/>
            <person name="Ritari J."/>
            <person name="Douillard F.P."/>
            <person name="Paul Ross R."/>
            <person name="Yang R."/>
            <person name="Briner A.E."/>
            <person name="Felis G.E."/>
            <person name="de Vos W.M."/>
            <person name="Barrangou R."/>
            <person name="Klaenhammer T.R."/>
            <person name="Caufield P.W."/>
            <person name="Cui Y."/>
            <person name="Zhang H."/>
            <person name="O'Toole P.W."/>
        </authorList>
    </citation>
    <scope>NUCLEOTIDE SEQUENCE [LARGE SCALE GENOMIC DNA]</scope>
    <source>
        <strain evidence="7 8">JCM 17158</strain>
    </source>
</reference>
<dbReference type="InterPro" id="IPR013762">
    <property type="entry name" value="Integrase-like_cat_sf"/>
</dbReference>
<keyword evidence="8" id="KW-1185">Reference proteome</keyword>
<evidence type="ECO:0000313" key="8">
    <source>
        <dbReference type="Proteomes" id="UP000051804"/>
    </source>
</evidence>
<dbReference type="InterPro" id="IPR050090">
    <property type="entry name" value="Tyrosine_recombinase_XerCD"/>
</dbReference>